<reference evidence="3" key="1">
    <citation type="journal article" date="2013" name="Nature">
        <title>Draft genome of the wheat A-genome progenitor Triticum urartu.</title>
        <authorList>
            <person name="Ling H.Q."/>
            <person name="Zhao S."/>
            <person name="Liu D."/>
            <person name="Wang J."/>
            <person name="Sun H."/>
            <person name="Zhang C."/>
            <person name="Fan H."/>
            <person name="Li D."/>
            <person name="Dong L."/>
            <person name="Tao Y."/>
            <person name="Gao C."/>
            <person name="Wu H."/>
            <person name="Li Y."/>
            <person name="Cui Y."/>
            <person name="Guo X."/>
            <person name="Zheng S."/>
            <person name="Wang B."/>
            <person name="Yu K."/>
            <person name="Liang Q."/>
            <person name="Yang W."/>
            <person name="Lou X."/>
            <person name="Chen J."/>
            <person name="Feng M."/>
            <person name="Jian J."/>
            <person name="Zhang X."/>
            <person name="Luo G."/>
            <person name="Jiang Y."/>
            <person name="Liu J."/>
            <person name="Wang Z."/>
            <person name="Sha Y."/>
            <person name="Zhang B."/>
            <person name="Wu H."/>
            <person name="Tang D."/>
            <person name="Shen Q."/>
            <person name="Xue P."/>
            <person name="Zou S."/>
            <person name="Wang X."/>
            <person name="Liu X."/>
            <person name="Wang F."/>
            <person name="Yang Y."/>
            <person name="An X."/>
            <person name="Dong Z."/>
            <person name="Zhang K."/>
            <person name="Zhang X."/>
            <person name="Luo M.C."/>
            <person name="Dvorak J."/>
            <person name="Tong Y."/>
            <person name="Wang J."/>
            <person name="Yang H."/>
            <person name="Li Z."/>
            <person name="Wang D."/>
            <person name="Zhang A."/>
            <person name="Wang J."/>
        </authorList>
    </citation>
    <scope>NUCLEOTIDE SEQUENCE</scope>
    <source>
        <strain evidence="3">cv. G1812</strain>
    </source>
</reference>
<dbReference type="EnsemblPlants" id="TuG1812G0200006063.01.T01">
    <property type="protein sequence ID" value="TuG1812G0200006063.01.T01.cds319362"/>
    <property type="gene ID" value="TuG1812G0200006063.01"/>
</dbReference>
<dbReference type="Proteomes" id="UP000015106">
    <property type="component" value="Chromosome 2"/>
</dbReference>
<name>A0A8R7TNV4_TRIUA</name>
<evidence type="ECO:0000256" key="1">
    <source>
        <dbReference type="SAM" id="MobiDB-lite"/>
    </source>
</evidence>
<feature type="region of interest" description="Disordered" evidence="1">
    <location>
        <begin position="196"/>
        <end position="264"/>
    </location>
</feature>
<reference evidence="2" key="2">
    <citation type="submission" date="2018-03" db="EMBL/GenBank/DDBJ databases">
        <title>The Triticum urartu genome reveals the dynamic nature of wheat genome evolution.</title>
        <authorList>
            <person name="Ling H."/>
            <person name="Ma B."/>
            <person name="Shi X."/>
            <person name="Liu H."/>
            <person name="Dong L."/>
            <person name="Sun H."/>
            <person name="Cao Y."/>
            <person name="Gao Q."/>
            <person name="Zheng S."/>
            <person name="Li Y."/>
            <person name="Yu Y."/>
            <person name="Du H."/>
            <person name="Qi M."/>
            <person name="Li Y."/>
            <person name="Yu H."/>
            <person name="Cui Y."/>
            <person name="Wang N."/>
            <person name="Chen C."/>
            <person name="Wu H."/>
            <person name="Zhao Y."/>
            <person name="Zhang J."/>
            <person name="Li Y."/>
            <person name="Zhou W."/>
            <person name="Zhang B."/>
            <person name="Hu W."/>
            <person name="Eijk M."/>
            <person name="Tang J."/>
            <person name="Witsenboer H."/>
            <person name="Zhao S."/>
            <person name="Li Z."/>
            <person name="Zhang A."/>
            <person name="Wang D."/>
            <person name="Liang C."/>
        </authorList>
    </citation>
    <scope>NUCLEOTIDE SEQUENCE [LARGE SCALE GENOMIC DNA]</scope>
    <source>
        <strain evidence="2">cv. G1812</strain>
    </source>
</reference>
<feature type="compositionally biased region" description="Basic and acidic residues" evidence="1">
    <location>
        <begin position="200"/>
        <end position="222"/>
    </location>
</feature>
<keyword evidence="3" id="KW-1185">Reference proteome</keyword>
<dbReference type="AlphaFoldDB" id="A0A8R7TNV4"/>
<proteinExistence type="predicted"/>
<reference evidence="2" key="3">
    <citation type="submission" date="2022-06" db="UniProtKB">
        <authorList>
            <consortium name="EnsemblPlants"/>
        </authorList>
    </citation>
    <scope>IDENTIFICATION</scope>
</reference>
<evidence type="ECO:0000313" key="2">
    <source>
        <dbReference type="EnsemblPlants" id="TuG1812G0200006063.01.T01.cds319362"/>
    </source>
</evidence>
<organism evidence="2 3">
    <name type="scientific">Triticum urartu</name>
    <name type="common">Red wild einkorn</name>
    <name type="synonym">Crithodium urartu</name>
    <dbReference type="NCBI Taxonomy" id="4572"/>
    <lineage>
        <taxon>Eukaryota</taxon>
        <taxon>Viridiplantae</taxon>
        <taxon>Streptophyta</taxon>
        <taxon>Embryophyta</taxon>
        <taxon>Tracheophyta</taxon>
        <taxon>Spermatophyta</taxon>
        <taxon>Magnoliopsida</taxon>
        <taxon>Liliopsida</taxon>
        <taxon>Poales</taxon>
        <taxon>Poaceae</taxon>
        <taxon>BOP clade</taxon>
        <taxon>Pooideae</taxon>
        <taxon>Triticodae</taxon>
        <taxon>Triticeae</taxon>
        <taxon>Triticinae</taxon>
        <taxon>Triticum</taxon>
    </lineage>
</organism>
<feature type="compositionally biased region" description="Gly residues" evidence="1">
    <location>
        <begin position="242"/>
        <end position="262"/>
    </location>
</feature>
<protein>
    <submittedName>
        <fullName evidence="2">Uncharacterized protein</fullName>
    </submittedName>
</protein>
<evidence type="ECO:0000313" key="3">
    <source>
        <dbReference type="Proteomes" id="UP000015106"/>
    </source>
</evidence>
<dbReference type="Gramene" id="TuG1812G0200006063.01.T01">
    <property type="protein sequence ID" value="TuG1812G0200006063.01.T01.cds319362"/>
    <property type="gene ID" value="TuG1812G0200006063.01"/>
</dbReference>
<accession>A0A8R7TNV4</accession>
<sequence length="343" mass="34758">MLAQLIKSLKHTGLTVTHSHYVTSIEHVSHVGGDPLVAGGGGLDILDTPVGGGAVVPDLALVAGEEVHVAHLGHGPGELLEEGALVEREAGGHALGGGVVDQALVRLEQALPRDQVEVVLVVEGVRGADVEVLGQGAGGVVPSALVPERGGELGVDGRVGVEHRLEAVLEGRAVGDAEGVRAGEGHQVGHVQAAVAEGGDEGRHVEEGRRQEADESGRRRGEGVAAAEGDVEARPAGLDEGVAGGEHGDVGAGDGGPAGAVHGGADALDEVQRHGAEGLVGDLIELAAGALEQHGRVAALREAVVEEDADERRRHAHVAAERLGDVELHDVLQVRARRGVEVG</sequence>